<name>A0A1D6EQW3_MAIZE</name>
<sequence length="97" mass="11098">MLRSEHQQRSLGWRRSGHGRLTHSRSSAQLGDWRSTHCLILHQSSSSRRSGWCSPTSCTSRVSSLRMRRRLAHLCGGTPMSLIRRRLALLSAHHSQR</sequence>
<gene>
    <name evidence="1" type="ORF">ZEAMMB73_Zm00001d005794</name>
</gene>
<protein>
    <submittedName>
        <fullName evidence="1">AT-rich interactive domain-containing protein 4</fullName>
    </submittedName>
</protein>
<dbReference type="EMBL" id="CM007648">
    <property type="protein sequence ID" value="ONM22122.1"/>
    <property type="molecule type" value="Genomic_DNA"/>
</dbReference>
<accession>A0A1D6EQW3</accession>
<proteinExistence type="predicted"/>
<evidence type="ECO:0000313" key="1">
    <source>
        <dbReference type="EMBL" id="ONM22122.1"/>
    </source>
</evidence>
<dbReference type="AlphaFoldDB" id="A0A1D6EQW3"/>
<reference evidence="1" key="1">
    <citation type="submission" date="2015-12" db="EMBL/GenBank/DDBJ databases">
        <title>Update maize B73 reference genome by single molecule sequencing technologies.</title>
        <authorList>
            <consortium name="Maize Genome Sequencing Project"/>
            <person name="Ware D."/>
        </authorList>
    </citation>
    <scope>NUCLEOTIDE SEQUENCE [LARGE SCALE GENOMIC DNA]</scope>
    <source>
        <tissue evidence="1">Seedling</tissue>
    </source>
</reference>
<organism evidence="1">
    <name type="scientific">Zea mays</name>
    <name type="common">Maize</name>
    <dbReference type="NCBI Taxonomy" id="4577"/>
    <lineage>
        <taxon>Eukaryota</taxon>
        <taxon>Viridiplantae</taxon>
        <taxon>Streptophyta</taxon>
        <taxon>Embryophyta</taxon>
        <taxon>Tracheophyta</taxon>
        <taxon>Spermatophyta</taxon>
        <taxon>Magnoliopsida</taxon>
        <taxon>Liliopsida</taxon>
        <taxon>Poales</taxon>
        <taxon>Poaceae</taxon>
        <taxon>PACMAD clade</taxon>
        <taxon>Panicoideae</taxon>
        <taxon>Andropogonodae</taxon>
        <taxon>Andropogoneae</taxon>
        <taxon>Tripsacinae</taxon>
        <taxon>Zea</taxon>
    </lineage>
</organism>